<feature type="region of interest" description="Disordered" evidence="4">
    <location>
        <begin position="181"/>
        <end position="231"/>
    </location>
</feature>
<keyword evidence="2 3" id="KW-0040">ANK repeat</keyword>
<reference evidence="5" key="1">
    <citation type="submission" date="2018-07" db="EMBL/GenBank/DDBJ databases">
        <title>Comparative genomics of catfishes provides insights into carnivory and benthic adaptation.</title>
        <authorList>
            <person name="Zhang Y."/>
            <person name="Wang D."/>
            <person name="Peng Z."/>
            <person name="Zheng S."/>
            <person name="Shao F."/>
            <person name="Tao W."/>
        </authorList>
    </citation>
    <scope>NUCLEOTIDE SEQUENCE</scope>
    <source>
        <strain evidence="5">Chongqing</strain>
    </source>
</reference>
<dbReference type="SMART" id="SM00248">
    <property type="entry name" value="ANK"/>
    <property type="match status" value="5"/>
</dbReference>
<keyword evidence="6" id="KW-1185">Reference proteome</keyword>
<feature type="repeat" description="ANK" evidence="3">
    <location>
        <begin position="504"/>
        <end position="536"/>
    </location>
</feature>
<comment type="caution">
    <text evidence="5">The sequence shown here is derived from an EMBL/GenBank/DDBJ whole genome shotgun (WGS) entry which is preliminary data.</text>
</comment>
<feature type="repeat" description="ANK" evidence="3">
    <location>
        <begin position="470"/>
        <end position="502"/>
    </location>
</feature>
<evidence type="ECO:0000256" key="1">
    <source>
        <dbReference type="ARBA" id="ARBA00022737"/>
    </source>
</evidence>
<gene>
    <name evidence="5" type="ORF">C0J50_6342</name>
</gene>
<feature type="region of interest" description="Disordered" evidence="4">
    <location>
        <begin position="249"/>
        <end position="290"/>
    </location>
</feature>
<sequence>MTILQEPNCHYNRNKRPRSNPLRAVQEEVEKSRLPDKRRRREIPMGCPLPSAARAQMVNPCNKITAKCVYAVMRCFSKCIGIDFTDINNATTGRTLNTNSAFQNRSVHRPLHNRQLVCHANDYSVALCLDIVERICVLVDHTGNKNAVVSFGRFSKAAHSRFLTMTMSGVNNEASTPLDLRTTTRDITDRTPRPNRTQVEDRTPKSEEVECTSRGSPSLSPAINPDSKACKDSPAIVPSKVKCEGLAASVVKSPESSTSKLPIRKRPVRPEHKPPEQTESTGVEPPVKILKTDLSPSPAIESKCISVRRELNAESQQLVPNPVPGAVHSDFQPSPSAPPYCTYGHHPLLTFPTLNQFEDGRLRYEVDLATHQDEDGDTRCSMLTVRLSGDMASSIRNLTPLHLAVITHQPRVVKALLQGGADPGALDRNGQTALHLCCEHQQDVCLHIILSHLSQLSGFHSACLNSRNFEGLTPLHLTVQDGNKKLAKMLLDSGADINAIDIKSGRSPLIHAVEKSCMEMINFLLENGCNVNSQSYSGNTALHIACGRGEVEAVRVLLKNGADSSLKNYHNDTAVMVAKNKKVSDVLRGKPSRGHNLKTQTSFNGTPSPNHLSLSPMATSNPHRSASLSPTAPHTYSPQSQSGDSRSGNLSPAEMQEYEYALPIYPFIQAPCFDPHIHLMTGHSTYHPNFVQRQPYPSDTKFILIPPRNMPVSLQSLSQSTSIQSRPSSHNSDQSDISNLSTSTGEKT</sequence>
<dbReference type="AlphaFoldDB" id="A0AAD5FAE6"/>
<evidence type="ECO:0000313" key="5">
    <source>
        <dbReference type="EMBL" id="KAI5608773.1"/>
    </source>
</evidence>
<evidence type="ECO:0000256" key="4">
    <source>
        <dbReference type="SAM" id="MobiDB-lite"/>
    </source>
</evidence>
<feature type="region of interest" description="Disordered" evidence="4">
    <location>
        <begin position="1"/>
        <end position="45"/>
    </location>
</feature>
<feature type="compositionally biased region" description="Polar residues" evidence="4">
    <location>
        <begin position="597"/>
        <end position="650"/>
    </location>
</feature>
<dbReference type="Gene3D" id="1.25.40.20">
    <property type="entry name" value="Ankyrin repeat-containing domain"/>
    <property type="match status" value="1"/>
</dbReference>
<accession>A0AAD5FAE6</accession>
<feature type="repeat" description="ANK" evidence="3">
    <location>
        <begin position="537"/>
        <end position="569"/>
    </location>
</feature>
<dbReference type="GO" id="GO:0051059">
    <property type="term" value="F:NF-kappaB binding"/>
    <property type="evidence" value="ECO:0007669"/>
    <property type="project" value="TreeGrafter"/>
</dbReference>
<keyword evidence="1" id="KW-0677">Repeat</keyword>
<feature type="compositionally biased region" description="Low complexity" evidence="4">
    <location>
        <begin position="715"/>
        <end position="729"/>
    </location>
</feature>
<dbReference type="PANTHER" id="PTHR46680:SF2">
    <property type="entry name" value="NF-KAPPA-B INHIBITOR ZETA"/>
    <property type="match status" value="1"/>
</dbReference>
<dbReference type="PROSITE" id="PS50297">
    <property type="entry name" value="ANK_REP_REGION"/>
    <property type="match status" value="4"/>
</dbReference>
<proteinExistence type="predicted"/>
<dbReference type="InterPro" id="IPR036770">
    <property type="entry name" value="Ankyrin_rpt-contain_sf"/>
</dbReference>
<dbReference type="InterPro" id="IPR051070">
    <property type="entry name" value="NF-kappa-B_inhibitor"/>
</dbReference>
<feature type="compositionally biased region" description="Polar residues" evidence="4">
    <location>
        <begin position="730"/>
        <end position="748"/>
    </location>
</feature>
<feature type="compositionally biased region" description="Basic and acidic residues" evidence="4">
    <location>
        <begin position="182"/>
        <end position="208"/>
    </location>
</feature>
<dbReference type="SUPFAM" id="SSF48403">
    <property type="entry name" value="Ankyrin repeat"/>
    <property type="match status" value="1"/>
</dbReference>
<protein>
    <submittedName>
        <fullName evidence="5">B-cell lymphoma 3 protein-like</fullName>
    </submittedName>
</protein>
<dbReference type="Proteomes" id="UP001205998">
    <property type="component" value="Unassembled WGS sequence"/>
</dbReference>
<dbReference type="PROSITE" id="PS50088">
    <property type="entry name" value="ANK_REPEAT"/>
    <property type="match status" value="4"/>
</dbReference>
<evidence type="ECO:0000256" key="3">
    <source>
        <dbReference type="PROSITE-ProRule" id="PRU00023"/>
    </source>
</evidence>
<feature type="repeat" description="ANK" evidence="3">
    <location>
        <begin position="396"/>
        <end position="428"/>
    </location>
</feature>
<evidence type="ECO:0000313" key="6">
    <source>
        <dbReference type="Proteomes" id="UP001205998"/>
    </source>
</evidence>
<dbReference type="PANTHER" id="PTHR46680">
    <property type="entry name" value="NF-KAPPA-B INHIBITOR ALPHA"/>
    <property type="match status" value="1"/>
</dbReference>
<dbReference type="Pfam" id="PF12796">
    <property type="entry name" value="Ank_2"/>
    <property type="match status" value="2"/>
</dbReference>
<dbReference type="GO" id="GO:0005829">
    <property type="term" value="C:cytosol"/>
    <property type="evidence" value="ECO:0007669"/>
    <property type="project" value="TreeGrafter"/>
</dbReference>
<evidence type="ECO:0000256" key="2">
    <source>
        <dbReference type="ARBA" id="ARBA00023043"/>
    </source>
</evidence>
<organism evidence="5 6">
    <name type="scientific">Silurus asotus</name>
    <name type="common">Amur catfish</name>
    <name type="synonym">Parasilurus asotus</name>
    <dbReference type="NCBI Taxonomy" id="30991"/>
    <lineage>
        <taxon>Eukaryota</taxon>
        <taxon>Metazoa</taxon>
        <taxon>Chordata</taxon>
        <taxon>Craniata</taxon>
        <taxon>Vertebrata</taxon>
        <taxon>Euteleostomi</taxon>
        <taxon>Actinopterygii</taxon>
        <taxon>Neopterygii</taxon>
        <taxon>Teleostei</taxon>
        <taxon>Ostariophysi</taxon>
        <taxon>Siluriformes</taxon>
        <taxon>Siluridae</taxon>
        <taxon>Silurus</taxon>
    </lineage>
</organism>
<feature type="compositionally biased region" description="Basic and acidic residues" evidence="4">
    <location>
        <begin position="25"/>
        <end position="35"/>
    </location>
</feature>
<name>A0AAD5FAE6_SILAS</name>
<dbReference type="InterPro" id="IPR002110">
    <property type="entry name" value="Ankyrin_rpt"/>
</dbReference>
<dbReference type="GO" id="GO:0071356">
    <property type="term" value="P:cellular response to tumor necrosis factor"/>
    <property type="evidence" value="ECO:0007669"/>
    <property type="project" value="TreeGrafter"/>
</dbReference>
<feature type="region of interest" description="Disordered" evidence="4">
    <location>
        <begin position="580"/>
        <end position="651"/>
    </location>
</feature>
<feature type="region of interest" description="Disordered" evidence="4">
    <location>
        <begin position="715"/>
        <end position="748"/>
    </location>
</feature>
<dbReference type="Pfam" id="PF00023">
    <property type="entry name" value="Ank"/>
    <property type="match status" value="1"/>
</dbReference>
<dbReference type="EMBL" id="MU580030">
    <property type="protein sequence ID" value="KAI5608773.1"/>
    <property type="molecule type" value="Genomic_DNA"/>
</dbReference>